<evidence type="ECO:0000256" key="2">
    <source>
        <dbReference type="SAM" id="Phobius"/>
    </source>
</evidence>
<name>A0A1J5RQ99_9ZZZZ</name>
<accession>A0A1J5RQ99</accession>
<protein>
    <submittedName>
        <fullName evidence="3">N-ATPase, AtpR subunit</fullName>
    </submittedName>
</protein>
<dbReference type="AlphaFoldDB" id="A0A1J5RQ99"/>
<feature type="region of interest" description="Disordered" evidence="1">
    <location>
        <begin position="90"/>
        <end position="109"/>
    </location>
</feature>
<feature type="transmembrane region" description="Helical" evidence="2">
    <location>
        <begin position="43"/>
        <end position="63"/>
    </location>
</feature>
<evidence type="ECO:0000256" key="1">
    <source>
        <dbReference type="SAM" id="MobiDB-lite"/>
    </source>
</evidence>
<keyword evidence="2" id="KW-0472">Membrane</keyword>
<dbReference type="Pfam" id="PF12966">
    <property type="entry name" value="AtpR"/>
    <property type="match status" value="1"/>
</dbReference>
<dbReference type="EMBL" id="MLJW01000253">
    <property type="protein sequence ID" value="OIQ91659.1"/>
    <property type="molecule type" value="Genomic_DNA"/>
</dbReference>
<feature type="transmembrane region" description="Helical" evidence="2">
    <location>
        <begin position="6"/>
        <end position="31"/>
    </location>
</feature>
<sequence>MTTSDPGLLVLALVAGGALGAMFYGGLWWTVLWGASSATPARWFFTSALLRTGVTLAGFYVVAGGRADRLVLSLLGFSIAHVAIARLTRPRADSRARAPREERKARHAP</sequence>
<dbReference type="InterPro" id="IPR017581">
    <property type="entry name" value="AtpR-like"/>
</dbReference>
<organism evidence="3">
    <name type="scientific">mine drainage metagenome</name>
    <dbReference type="NCBI Taxonomy" id="410659"/>
    <lineage>
        <taxon>unclassified sequences</taxon>
        <taxon>metagenomes</taxon>
        <taxon>ecological metagenomes</taxon>
    </lineage>
</organism>
<comment type="caution">
    <text evidence="3">The sequence shown here is derived from an EMBL/GenBank/DDBJ whole genome shotgun (WGS) entry which is preliminary data.</text>
</comment>
<feature type="transmembrane region" description="Helical" evidence="2">
    <location>
        <begin position="69"/>
        <end position="87"/>
    </location>
</feature>
<keyword evidence="2" id="KW-0812">Transmembrane</keyword>
<keyword evidence="2" id="KW-1133">Transmembrane helix</keyword>
<evidence type="ECO:0000313" key="3">
    <source>
        <dbReference type="EMBL" id="OIQ91659.1"/>
    </source>
</evidence>
<dbReference type="NCBIfam" id="TIGR03165">
    <property type="entry name" value="F1F0_chp_2"/>
    <property type="match status" value="1"/>
</dbReference>
<gene>
    <name evidence="3" type="ORF">GALL_264340</name>
</gene>
<proteinExistence type="predicted"/>
<reference evidence="3" key="1">
    <citation type="submission" date="2016-10" db="EMBL/GenBank/DDBJ databases">
        <title>Sequence of Gallionella enrichment culture.</title>
        <authorList>
            <person name="Poehlein A."/>
            <person name="Muehling M."/>
            <person name="Daniel R."/>
        </authorList>
    </citation>
    <scope>NUCLEOTIDE SEQUENCE</scope>
</reference>